<dbReference type="Proteomes" id="UP000556700">
    <property type="component" value="Unassembled WGS sequence"/>
</dbReference>
<evidence type="ECO:0000313" key="2">
    <source>
        <dbReference type="Proteomes" id="UP000556700"/>
    </source>
</evidence>
<proteinExistence type="predicted"/>
<dbReference type="EMBL" id="CAIJDO010000050">
    <property type="protein sequence ID" value="CAD0000589.1"/>
    <property type="molecule type" value="Genomic_DNA"/>
</dbReference>
<comment type="caution">
    <text evidence="1">The sequence shown here is derived from an EMBL/GenBank/DDBJ whole genome shotgun (WGS) entry which is preliminary data.</text>
</comment>
<keyword evidence="2" id="KW-1185">Reference proteome</keyword>
<evidence type="ECO:0000313" key="1">
    <source>
        <dbReference type="EMBL" id="CAD0000589.1"/>
    </source>
</evidence>
<name>A0A6V6YMG3_9FLAO</name>
<sequence>MKKLYTIIFIISILFISCEQKQVKFEQNKWKTRNDIDYNHREFMIQDLKENYLKPGIKYKEVEKLLGGNYNERSEDSIQLQYEIYVDFGTDIDPVETKTFIVNFTSDSVFVNTRIDH</sequence>
<evidence type="ECO:0008006" key="3">
    <source>
        <dbReference type="Google" id="ProtNLM"/>
    </source>
</evidence>
<protein>
    <recommendedName>
        <fullName evidence="3">Lipoprotein</fullName>
    </recommendedName>
</protein>
<dbReference type="PROSITE" id="PS51257">
    <property type="entry name" value="PROKAR_LIPOPROTEIN"/>
    <property type="match status" value="1"/>
</dbReference>
<gene>
    <name evidence="1" type="ORF">FLACHUCJ7_00122</name>
</gene>
<reference evidence="1 2" key="1">
    <citation type="submission" date="2020-06" db="EMBL/GenBank/DDBJ databases">
        <authorList>
            <person name="Criscuolo A."/>
        </authorList>
    </citation>
    <scope>NUCLEOTIDE SEQUENCE [LARGE SCALE GENOMIC DNA]</scope>
    <source>
        <strain evidence="2">CIP 110025</strain>
    </source>
</reference>
<dbReference type="AlphaFoldDB" id="A0A6V6YMG3"/>
<dbReference type="RefSeq" id="WP_051872875.1">
    <property type="nucleotide sequence ID" value="NZ_CAIJDO010000050.1"/>
</dbReference>
<accession>A0A6V6YMG3</accession>
<organism evidence="1 2">
    <name type="scientific">Flavobacterium chungangense</name>
    <dbReference type="NCBI Taxonomy" id="554283"/>
    <lineage>
        <taxon>Bacteria</taxon>
        <taxon>Pseudomonadati</taxon>
        <taxon>Bacteroidota</taxon>
        <taxon>Flavobacteriia</taxon>
        <taxon>Flavobacteriales</taxon>
        <taxon>Flavobacteriaceae</taxon>
        <taxon>Flavobacterium</taxon>
    </lineage>
</organism>